<sequence length="217" mass="23586">MRLPVNRLALTIVATFATVPLIACGGPQAVSSPAATQPTVATPPAVASPGVAATPLVIEKAPDKIVTTPARRTVSDYFIQAPAPYFTTDRQDDASPAVRRKLLQASVAVVDTKNGYISTSSIYPDLCNYEMAIFRRSRGSHLVALNLGCTIGDTLTILDPDQNWQDVTAQVFPIGEKEKSYRVVKLPRYGRTIELLDDNNQLVAKVAFDKDQFRIVK</sequence>
<feature type="chain" id="PRO_5037334514" evidence="1">
    <location>
        <begin position="26"/>
        <end position="217"/>
    </location>
</feature>
<feature type="signal peptide" evidence="1">
    <location>
        <begin position="1"/>
        <end position="25"/>
    </location>
</feature>
<dbReference type="Proteomes" id="UP000625316">
    <property type="component" value="Unassembled WGS sequence"/>
</dbReference>
<dbReference type="AlphaFoldDB" id="A0A928VMU1"/>
<keyword evidence="1" id="KW-0732">Signal</keyword>
<dbReference type="EMBL" id="JADEXQ010000015">
    <property type="protein sequence ID" value="MBE9029395.1"/>
    <property type="molecule type" value="Genomic_DNA"/>
</dbReference>
<proteinExistence type="predicted"/>
<evidence type="ECO:0000313" key="3">
    <source>
        <dbReference type="Proteomes" id="UP000625316"/>
    </source>
</evidence>
<dbReference type="RefSeq" id="WP_264324214.1">
    <property type="nucleotide sequence ID" value="NZ_JADEXQ010000015.1"/>
</dbReference>
<evidence type="ECO:0000313" key="2">
    <source>
        <dbReference type="EMBL" id="MBE9029395.1"/>
    </source>
</evidence>
<evidence type="ECO:0000256" key="1">
    <source>
        <dbReference type="SAM" id="SignalP"/>
    </source>
</evidence>
<reference evidence="2" key="1">
    <citation type="submission" date="2020-10" db="EMBL/GenBank/DDBJ databases">
        <authorList>
            <person name="Castelo-Branco R."/>
            <person name="Eusebio N."/>
            <person name="Adriana R."/>
            <person name="Vieira A."/>
            <person name="Brugerolle De Fraissinette N."/>
            <person name="Rezende De Castro R."/>
            <person name="Schneider M.P."/>
            <person name="Vasconcelos V."/>
            <person name="Leao P.N."/>
        </authorList>
    </citation>
    <scope>NUCLEOTIDE SEQUENCE</scope>
    <source>
        <strain evidence="2">LEGE 11480</strain>
    </source>
</reference>
<name>A0A928VMU1_9CYAN</name>
<accession>A0A928VMU1</accession>
<organism evidence="2 3">
    <name type="scientific">Romeriopsis navalis LEGE 11480</name>
    <dbReference type="NCBI Taxonomy" id="2777977"/>
    <lineage>
        <taxon>Bacteria</taxon>
        <taxon>Bacillati</taxon>
        <taxon>Cyanobacteriota</taxon>
        <taxon>Cyanophyceae</taxon>
        <taxon>Leptolyngbyales</taxon>
        <taxon>Leptolyngbyaceae</taxon>
        <taxon>Romeriopsis</taxon>
        <taxon>Romeriopsis navalis</taxon>
    </lineage>
</organism>
<protein>
    <submittedName>
        <fullName evidence="2">Uncharacterized protein</fullName>
    </submittedName>
</protein>
<gene>
    <name evidence="2" type="ORF">IQ266_06410</name>
</gene>
<keyword evidence="3" id="KW-1185">Reference proteome</keyword>
<comment type="caution">
    <text evidence="2">The sequence shown here is derived from an EMBL/GenBank/DDBJ whole genome shotgun (WGS) entry which is preliminary data.</text>
</comment>